<dbReference type="EMBL" id="DAARKA010000077">
    <property type="protein sequence ID" value="HAE2751081.1"/>
    <property type="molecule type" value="Genomic_DNA"/>
</dbReference>
<feature type="non-terminal residue" evidence="1">
    <location>
        <position position="1"/>
    </location>
</feature>
<reference evidence="1" key="2">
    <citation type="submission" date="2018-07" db="EMBL/GenBank/DDBJ databases">
        <authorList>
            <consortium name="NCBI Pathogen Detection Project"/>
        </authorList>
    </citation>
    <scope>NUCLEOTIDE SEQUENCE</scope>
    <source>
        <strain evidence="1">Salmonella enterica</strain>
    </source>
</reference>
<protein>
    <submittedName>
        <fullName evidence="1">Uncharacterized protein</fullName>
    </submittedName>
</protein>
<sequence length="179" mass="20635">NLYLDKMKVDGKVLVAKFALKQFFHSDFGDFISFVEKRITDCLNETLRIIKAVEHGFVRVGQHKINRRINDDLKLCIDFNTDDYPANMPDIYIKFNDTFDGNGALYCDNDALISLYTDVASIINVPVMMEVRLINKRGRVVCDSSHSTYVSLESNDRYRVTDRTLLITEAFDDFRNASQ</sequence>
<name>A0A728MZ28_SALEB</name>
<gene>
    <name evidence="1" type="ORF">G3356_004703</name>
</gene>
<dbReference type="AlphaFoldDB" id="A0A728MZ28"/>
<evidence type="ECO:0000313" key="1">
    <source>
        <dbReference type="EMBL" id="HAE2751081.1"/>
    </source>
</evidence>
<organism evidence="1">
    <name type="scientific">Salmonella enterica subsp. enterica serovar Java</name>
    <dbReference type="NCBI Taxonomy" id="224729"/>
    <lineage>
        <taxon>Bacteria</taxon>
        <taxon>Pseudomonadati</taxon>
        <taxon>Pseudomonadota</taxon>
        <taxon>Gammaproteobacteria</taxon>
        <taxon>Enterobacterales</taxon>
        <taxon>Enterobacteriaceae</taxon>
        <taxon>Salmonella</taxon>
    </lineage>
</organism>
<proteinExistence type="predicted"/>
<reference evidence="1" key="1">
    <citation type="journal article" date="2018" name="Genome Biol.">
        <title>SKESA: strategic k-mer extension for scrupulous assemblies.</title>
        <authorList>
            <person name="Souvorov A."/>
            <person name="Agarwala R."/>
            <person name="Lipman D.J."/>
        </authorList>
    </citation>
    <scope>NUCLEOTIDE SEQUENCE</scope>
    <source>
        <strain evidence="1">Salmonella enterica</strain>
    </source>
</reference>
<comment type="caution">
    <text evidence="1">The sequence shown here is derived from an EMBL/GenBank/DDBJ whole genome shotgun (WGS) entry which is preliminary data.</text>
</comment>
<accession>A0A728MZ28</accession>